<dbReference type="AlphaFoldDB" id="A0A377FWT3"/>
<evidence type="ECO:0000256" key="1">
    <source>
        <dbReference type="SAM" id="Phobius"/>
    </source>
</evidence>
<gene>
    <name evidence="2" type="ORF">NCTC13163_02698</name>
</gene>
<reference evidence="2 3" key="1">
    <citation type="submission" date="2018-06" db="EMBL/GenBank/DDBJ databases">
        <authorList>
            <consortium name="Pathogen Informatics"/>
            <person name="Doyle S."/>
        </authorList>
    </citation>
    <scope>NUCLEOTIDE SEQUENCE [LARGE SCALE GENOMIC DNA]</scope>
    <source>
        <strain evidence="2 3">NCTC13163</strain>
    </source>
</reference>
<keyword evidence="1" id="KW-1133">Transmembrane helix</keyword>
<evidence type="ECO:0000313" key="2">
    <source>
        <dbReference type="EMBL" id="STO09281.1"/>
    </source>
</evidence>
<dbReference type="STRING" id="1397694.GCA_000702585_00123"/>
<dbReference type="Proteomes" id="UP000254060">
    <property type="component" value="Unassembled WGS sequence"/>
</dbReference>
<feature type="transmembrane region" description="Helical" evidence="1">
    <location>
        <begin position="28"/>
        <end position="51"/>
    </location>
</feature>
<organism evidence="2 3">
    <name type="scientific">Exiguobacterium aurantiacum</name>
    <dbReference type="NCBI Taxonomy" id="33987"/>
    <lineage>
        <taxon>Bacteria</taxon>
        <taxon>Bacillati</taxon>
        <taxon>Bacillota</taxon>
        <taxon>Bacilli</taxon>
        <taxon>Bacillales</taxon>
        <taxon>Bacillales Family XII. Incertae Sedis</taxon>
        <taxon>Exiguobacterium</taxon>
    </lineage>
</organism>
<dbReference type="EMBL" id="UGGP01000001">
    <property type="protein sequence ID" value="STO09281.1"/>
    <property type="molecule type" value="Genomic_DNA"/>
</dbReference>
<protein>
    <submittedName>
        <fullName evidence="2">Uncharacterized protein</fullName>
    </submittedName>
</protein>
<dbReference type="RefSeq" id="WP_024372064.1">
    <property type="nucleotide sequence ID" value="NZ_UGGP01000001.1"/>
</dbReference>
<keyword evidence="1" id="KW-0812">Transmembrane</keyword>
<proteinExistence type="predicted"/>
<accession>A0A377FWT3</accession>
<evidence type="ECO:0000313" key="3">
    <source>
        <dbReference type="Proteomes" id="UP000254060"/>
    </source>
</evidence>
<sequence>MGFAILTFIVAFIHVIAGAVVLHKYPQYKTIAISVIVLGFMYGLLTVGFIVL</sequence>
<name>A0A377FWT3_9BACL</name>
<keyword evidence="1" id="KW-0472">Membrane</keyword>